<feature type="non-terminal residue" evidence="1">
    <location>
        <position position="113"/>
    </location>
</feature>
<feature type="non-terminal residue" evidence="1">
    <location>
        <position position="1"/>
    </location>
</feature>
<dbReference type="AlphaFoldDB" id="A0A0K2TLM3"/>
<evidence type="ECO:0008006" key="2">
    <source>
        <dbReference type="Google" id="ProtNLM"/>
    </source>
</evidence>
<dbReference type="EMBL" id="HACA01009632">
    <property type="protein sequence ID" value="CDW26993.1"/>
    <property type="molecule type" value="Transcribed_RNA"/>
</dbReference>
<protein>
    <recommendedName>
        <fullName evidence="2">Protein sleepless</fullName>
    </recommendedName>
</protein>
<organism evidence="1">
    <name type="scientific">Lepeophtheirus salmonis</name>
    <name type="common">Salmon louse</name>
    <name type="synonym">Caligus salmonis</name>
    <dbReference type="NCBI Taxonomy" id="72036"/>
    <lineage>
        <taxon>Eukaryota</taxon>
        <taxon>Metazoa</taxon>
        <taxon>Ecdysozoa</taxon>
        <taxon>Arthropoda</taxon>
        <taxon>Crustacea</taxon>
        <taxon>Multicrustacea</taxon>
        <taxon>Hexanauplia</taxon>
        <taxon>Copepoda</taxon>
        <taxon>Siphonostomatoida</taxon>
        <taxon>Caligidae</taxon>
        <taxon>Lepeophtheirus</taxon>
    </lineage>
</organism>
<accession>A0A0K2TLM3</accession>
<proteinExistence type="predicted"/>
<evidence type="ECO:0000313" key="1">
    <source>
        <dbReference type="EMBL" id="CDW26993.1"/>
    </source>
</evidence>
<reference evidence="1" key="1">
    <citation type="submission" date="2014-05" db="EMBL/GenBank/DDBJ databases">
        <authorList>
            <person name="Chronopoulou M."/>
        </authorList>
    </citation>
    <scope>NUCLEOTIDE SEQUENCE</scope>
    <source>
        <tissue evidence="1">Whole organism</tissue>
    </source>
</reference>
<sequence>IGANGIQCYECSGTYGNTIMNVCRAGHIGERKNCSSEVKNCYKSRTTEAVPKLARRCGTTKKVQSICQEVNIGSNSQIICHCDDVNLCNSVHRITMHPCKLIFTGLIMLYNII</sequence>
<name>A0A0K2TLM3_LEPSM</name>